<keyword evidence="3" id="KW-0732">Signal</keyword>
<keyword evidence="6" id="KW-1185">Reference proteome</keyword>
<dbReference type="InterPro" id="IPR029046">
    <property type="entry name" value="LolA/LolB/LppX"/>
</dbReference>
<dbReference type="AlphaFoldDB" id="A0A1Y3CNE8"/>
<dbReference type="Proteomes" id="UP000242765">
    <property type="component" value="Unassembled WGS sequence"/>
</dbReference>
<dbReference type="EMBL" id="NEGB01000001">
    <property type="protein sequence ID" value="OTG67374.1"/>
    <property type="molecule type" value="Genomic_DNA"/>
</dbReference>
<proteinExistence type="predicted"/>
<organism evidence="5 6">
    <name type="scientific">Acinetobacter silvestris</name>
    <dbReference type="NCBI Taxonomy" id="1977882"/>
    <lineage>
        <taxon>Bacteria</taxon>
        <taxon>Pseudomonadati</taxon>
        <taxon>Pseudomonadota</taxon>
        <taxon>Gammaproteobacteria</taxon>
        <taxon>Moraxellales</taxon>
        <taxon>Moraxellaceae</taxon>
        <taxon>Acinetobacter</taxon>
    </lineage>
</organism>
<gene>
    <name evidence="5" type="ORF">B9T28_01730</name>
</gene>
<dbReference type="PANTHER" id="PTHR35869">
    <property type="entry name" value="OUTER-MEMBRANE LIPOPROTEIN CARRIER PROTEIN"/>
    <property type="match status" value="1"/>
</dbReference>
<dbReference type="GO" id="GO:0015031">
    <property type="term" value="P:protein transport"/>
    <property type="evidence" value="ECO:0007669"/>
    <property type="project" value="UniProtKB-KW"/>
</dbReference>
<evidence type="ECO:0000256" key="4">
    <source>
        <dbReference type="ARBA" id="ARBA00022927"/>
    </source>
</evidence>
<accession>A0A1Y3CNE8</accession>
<dbReference type="Gene3D" id="2.50.20.10">
    <property type="entry name" value="Lipoprotein localisation LolA/LolB/LppX"/>
    <property type="match status" value="1"/>
</dbReference>
<dbReference type="CDD" id="cd16325">
    <property type="entry name" value="LolA"/>
    <property type="match status" value="1"/>
</dbReference>
<comment type="caution">
    <text evidence="5">The sequence shown here is derived from an EMBL/GenBank/DDBJ whole genome shotgun (WGS) entry which is preliminary data.</text>
</comment>
<protein>
    <recommendedName>
        <fullName evidence="7">Outer membrane lipoprotein carrier protein LolA</fullName>
    </recommendedName>
</protein>
<evidence type="ECO:0000256" key="3">
    <source>
        <dbReference type="ARBA" id="ARBA00022729"/>
    </source>
</evidence>
<dbReference type="STRING" id="1977882.B9T28_01730"/>
<evidence type="ECO:0000256" key="1">
    <source>
        <dbReference type="ARBA" id="ARBA00011245"/>
    </source>
</evidence>
<evidence type="ECO:0000256" key="2">
    <source>
        <dbReference type="ARBA" id="ARBA00022448"/>
    </source>
</evidence>
<dbReference type="InterPro" id="IPR004564">
    <property type="entry name" value="OM_lipoprot_carrier_LolA-like"/>
</dbReference>
<dbReference type="OrthoDB" id="7025041at2"/>
<name>A0A1Y3CNE8_9GAMM</name>
<dbReference type="PANTHER" id="PTHR35869:SF1">
    <property type="entry name" value="OUTER-MEMBRANE LIPOPROTEIN CARRIER PROTEIN"/>
    <property type="match status" value="1"/>
</dbReference>
<keyword evidence="4" id="KW-0653">Protein transport</keyword>
<keyword evidence="2" id="KW-0813">Transport</keyword>
<reference evidence="5 6" key="1">
    <citation type="submission" date="2017-04" db="EMBL/GenBank/DDBJ databases">
        <title>High diversity of culturable Acinetobacter species in natural soil and water ecosystems.</title>
        <authorList>
            <person name="Nemec A."/>
            <person name="Radolfova-Krizova L."/>
        </authorList>
    </citation>
    <scope>NUCLEOTIDE SEQUENCE [LARGE SCALE GENOMIC DNA]</scope>
    <source>
        <strain evidence="5 6">ANC 4999</strain>
    </source>
</reference>
<sequence>MNHSTILLRDRVDVLQHIQLLLKLLGLLLCLVLCFSFSNFARAQNTEVAQIFKQLSSTALVRAQFQQQKKLASLNKTFVSNGSVLFSKQQGVLWQIQRPVQASLIVTPQKLVQKTQRTFSQIEMNKTPYGSVATMFLQLMSGDETALAKNFNIVSARYATNQWNMILTPKSSLFKKLFVRIEAQGQNFVDQIVITEQANNSTVIQFSQHSAQPQNLTAAEHALFQLAK</sequence>
<dbReference type="Pfam" id="PF03548">
    <property type="entry name" value="LolA"/>
    <property type="match status" value="1"/>
</dbReference>
<comment type="subunit">
    <text evidence="1">Monomer.</text>
</comment>
<evidence type="ECO:0000313" key="5">
    <source>
        <dbReference type="EMBL" id="OTG67374.1"/>
    </source>
</evidence>
<dbReference type="SUPFAM" id="SSF89392">
    <property type="entry name" value="Prokaryotic lipoproteins and lipoprotein localization factors"/>
    <property type="match status" value="1"/>
</dbReference>
<evidence type="ECO:0008006" key="7">
    <source>
        <dbReference type="Google" id="ProtNLM"/>
    </source>
</evidence>
<evidence type="ECO:0000313" key="6">
    <source>
        <dbReference type="Proteomes" id="UP000242765"/>
    </source>
</evidence>